<organism evidence="1 2">
    <name type="scientific">Phytophthora aleatoria</name>
    <dbReference type="NCBI Taxonomy" id="2496075"/>
    <lineage>
        <taxon>Eukaryota</taxon>
        <taxon>Sar</taxon>
        <taxon>Stramenopiles</taxon>
        <taxon>Oomycota</taxon>
        <taxon>Peronosporomycetes</taxon>
        <taxon>Peronosporales</taxon>
        <taxon>Peronosporaceae</taxon>
        <taxon>Phytophthora</taxon>
    </lineage>
</organism>
<accession>A0A8J5ISG6</accession>
<sequence length="70" mass="7870">MRSCWLKACKDFSPAERGVNKCAYSTRENFWDVVNSGIRAGFTRDSVSDNAFSVCDGWLSVSIVFLQDPK</sequence>
<evidence type="ECO:0000313" key="1">
    <source>
        <dbReference type="EMBL" id="KAG6943534.1"/>
    </source>
</evidence>
<dbReference type="AlphaFoldDB" id="A0A8J5ISG6"/>
<name>A0A8J5ISG6_9STRA</name>
<dbReference type="Proteomes" id="UP000709295">
    <property type="component" value="Unassembled WGS sequence"/>
</dbReference>
<reference evidence="1" key="1">
    <citation type="submission" date="2021-01" db="EMBL/GenBank/DDBJ databases">
        <title>Phytophthora aleatoria, a newly-described species from Pinus radiata is distinct from Phytophthora cactorum isolates based on comparative genomics.</title>
        <authorList>
            <person name="Mcdougal R."/>
            <person name="Panda P."/>
            <person name="Williams N."/>
            <person name="Studholme D.J."/>
        </authorList>
    </citation>
    <scope>NUCLEOTIDE SEQUENCE</scope>
    <source>
        <strain evidence="1">NZFS 4037</strain>
    </source>
</reference>
<evidence type="ECO:0000313" key="2">
    <source>
        <dbReference type="Proteomes" id="UP000709295"/>
    </source>
</evidence>
<comment type="caution">
    <text evidence="1">The sequence shown here is derived from an EMBL/GenBank/DDBJ whole genome shotgun (WGS) entry which is preliminary data.</text>
</comment>
<keyword evidence="2" id="KW-1185">Reference proteome</keyword>
<gene>
    <name evidence="1" type="ORF">JG688_00017563</name>
</gene>
<dbReference type="EMBL" id="JAENGY010002676">
    <property type="protein sequence ID" value="KAG6943534.1"/>
    <property type="molecule type" value="Genomic_DNA"/>
</dbReference>
<protein>
    <submittedName>
        <fullName evidence="1">Uncharacterized protein</fullName>
    </submittedName>
</protein>
<proteinExistence type="predicted"/>